<accession>A0A0K6IWQ0</accession>
<gene>
    <name evidence="12" type="primary">leuA</name>
    <name evidence="14" type="ORF">Ga0061068_10868</name>
</gene>
<dbReference type="SUPFAM" id="SSF51569">
    <property type="entry name" value="Aldolase"/>
    <property type="match status" value="1"/>
</dbReference>
<dbReference type="GO" id="GO:0005829">
    <property type="term" value="C:cytosol"/>
    <property type="evidence" value="ECO:0007669"/>
    <property type="project" value="TreeGrafter"/>
</dbReference>
<feature type="region of interest" description="Regulatory domain" evidence="12">
    <location>
        <begin position="393"/>
        <end position="511"/>
    </location>
</feature>
<dbReference type="Pfam" id="PF00682">
    <property type="entry name" value="HMGL-like"/>
    <property type="match status" value="1"/>
</dbReference>
<feature type="binding site" evidence="12">
    <location>
        <position position="238"/>
    </location>
    <ligand>
        <name>Mn(2+)</name>
        <dbReference type="ChEBI" id="CHEBI:29035"/>
    </ligand>
</feature>
<reference evidence="15" key="1">
    <citation type="submission" date="2015-08" db="EMBL/GenBank/DDBJ databases">
        <authorList>
            <person name="Babu N.S."/>
            <person name="Beckwith C.J."/>
            <person name="Beseler K.G."/>
            <person name="Brison A."/>
            <person name="Carone J.V."/>
            <person name="Caskin T.P."/>
            <person name="Diamond M."/>
            <person name="Durham M.E."/>
            <person name="Foxe J.M."/>
            <person name="Go M."/>
            <person name="Henderson B.A."/>
            <person name="Jones I.B."/>
            <person name="McGettigan J.A."/>
            <person name="Micheletti S.J."/>
            <person name="Nasrallah M.E."/>
            <person name="Ortiz D."/>
            <person name="Piller C.R."/>
            <person name="Privatt S.R."/>
            <person name="Schneider S.L."/>
            <person name="Sharp S."/>
            <person name="Smith T.C."/>
            <person name="Stanton J.D."/>
            <person name="Ullery H.E."/>
            <person name="Wilson R.J."/>
            <person name="Serrano M.G."/>
            <person name="Buck G."/>
            <person name="Lee V."/>
            <person name="Wang Y."/>
            <person name="Carvalho R."/>
            <person name="Voegtly L."/>
            <person name="Shi R."/>
            <person name="Duckworth R."/>
            <person name="Johnson A."/>
            <person name="Loviza R."/>
            <person name="Walstead R."/>
            <person name="Shah Z."/>
            <person name="Kiflezghi M."/>
            <person name="Wade K."/>
            <person name="Ball S.L."/>
            <person name="Bradley K.W."/>
            <person name="Asai D.J."/>
            <person name="Bowman C.A."/>
            <person name="Russell D.A."/>
            <person name="Pope W.H."/>
            <person name="Jacobs-Sera D."/>
            <person name="Hendrix R.W."/>
            <person name="Hatfull G.F."/>
        </authorList>
    </citation>
    <scope>NUCLEOTIDE SEQUENCE [LARGE SCALE GENOMIC DNA]</scope>
    <source>
        <strain evidence="15">JCM 19170</strain>
    </source>
</reference>
<dbReference type="InterPro" id="IPR013785">
    <property type="entry name" value="Aldolase_TIM"/>
</dbReference>
<keyword evidence="5 12" id="KW-0432">Leucine biosynthesis</keyword>
<feature type="binding site" evidence="12">
    <location>
        <position position="14"/>
    </location>
    <ligand>
        <name>Mn(2+)</name>
        <dbReference type="ChEBI" id="CHEBI:29035"/>
    </ligand>
</feature>
<evidence type="ECO:0000256" key="6">
    <source>
        <dbReference type="ARBA" id="ARBA00022605"/>
    </source>
</evidence>
<dbReference type="NCBIfam" id="NF002086">
    <property type="entry name" value="PRK00915.1-3"/>
    <property type="match status" value="1"/>
</dbReference>
<evidence type="ECO:0000256" key="5">
    <source>
        <dbReference type="ARBA" id="ARBA00022430"/>
    </source>
</evidence>
<dbReference type="InterPro" id="IPR002034">
    <property type="entry name" value="AIPM/Hcit_synth_CS"/>
</dbReference>
<dbReference type="RefSeq" id="WP_055423820.1">
    <property type="nucleotide sequence ID" value="NZ_CYHH01000008.1"/>
</dbReference>
<comment type="pathway">
    <text evidence="1 12">Amino-acid biosynthesis; L-leucine biosynthesis; L-leucine from 3-methyl-2-oxobutanoate: step 1/4.</text>
</comment>
<feature type="binding site" evidence="12">
    <location>
        <position position="202"/>
    </location>
    <ligand>
        <name>Mn(2+)</name>
        <dbReference type="ChEBI" id="CHEBI:29035"/>
    </ligand>
</feature>
<dbReference type="UniPathway" id="UPA00048">
    <property type="reaction ID" value="UER00070"/>
</dbReference>
<comment type="cofactor">
    <cofactor evidence="12">
        <name>Mn(2+)</name>
        <dbReference type="ChEBI" id="CHEBI:29035"/>
    </cofactor>
</comment>
<evidence type="ECO:0000256" key="1">
    <source>
        <dbReference type="ARBA" id="ARBA00004689"/>
    </source>
</evidence>
<dbReference type="FunFam" id="3.30.160.270:FF:000003">
    <property type="entry name" value="2-isopropylmalate synthase"/>
    <property type="match status" value="1"/>
</dbReference>
<feature type="binding site" evidence="12">
    <location>
        <position position="204"/>
    </location>
    <ligand>
        <name>Mn(2+)</name>
        <dbReference type="ChEBI" id="CHEBI:29035"/>
    </ligand>
</feature>
<dbReference type="Gene3D" id="3.30.160.270">
    <property type="match status" value="1"/>
</dbReference>
<dbReference type="PANTHER" id="PTHR10277:SF9">
    <property type="entry name" value="2-ISOPROPYLMALATE SYNTHASE 1, CHLOROPLASTIC-RELATED"/>
    <property type="match status" value="1"/>
</dbReference>
<dbReference type="AlphaFoldDB" id="A0A0K6IWQ0"/>
<dbReference type="InterPro" id="IPR013709">
    <property type="entry name" value="2-isopropylmalate_synth_dimer"/>
</dbReference>
<dbReference type="HAMAP" id="MF_01025">
    <property type="entry name" value="LeuA_type1"/>
    <property type="match status" value="1"/>
</dbReference>
<dbReference type="GO" id="GO:0009098">
    <property type="term" value="P:L-leucine biosynthetic process"/>
    <property type="evidence" value="ECO:0007669"/>
    <property type="project" value="UniProtKB-UniRule"/>
</dbReference>
<dbReference type="GO" id="GO:0003852">
    <property type="term" value="F:2-isopropylmalate synthase activity"/>
    <property type="evidence" value="ECO:0007669"/>
    <property type="project" value="UniProtKB-UniRule"/>
</dbReference>
<keyword evidence="9 12" id="KW-0464">Manganese</keyword>
<dbReference type="InterPro" id="IPR036230">
    <property type="entry name" value="LeuA_allosteric_dom_sf"/>
</dbReference>
<dbReference type="GO" id="GO:0030145">
    <property type="term" value="F:manganese ion binding"/>
    <property type="evidence" value="ECO:0007669"/>
    <property type="project" value="UniProtKB-UniRule"/>
</dbReference>
<evidence type="ECO:0000256" key="12">
    <source>
        <dbReference type="HAMAP-Rule" id="MF_01025"/>
    </source>
</evidence>
<organism evidence="14 15">
    <name type="scientific">Tepidiphilus thermophilus</name>
    <dbReference type="NCBI Taxonomy" id="876478"/>
    <lineage>
        <taxon>Bacteria</taxon>
        <taxon>Pseudomonadati</taxon>
        <taxon>Pseudomonadota</taxon>
        <taxon>Hydrogenophilia</taxon>
        <taxon>Hydrogenophilales</taxon>
        <taxon>Hydrogenophilaceae</taxon>
        <taxon>Tepidiphilus</taxon>
    </lineage>
</organism>
<evidence type="ECO:0000256" key="4">
    <source>
        <dbReference type="ARBA" id="ARBA00018198"/>
    </source>
</evidence>
<dbReference type="InterPro" id="IPR000891">
    <property type="entry name" value="PYR_CT"/>
</dbReference>
<dbReference type="GO" id="GO:0003985">
    <property type="term" value="F:acetyl-CoA C-acetyltransferase activity"/>
    <property type="evidence" value="ECO:0007669"/>
    <property type="project" value="UniProtKB-UniRule"/>
</dbReference>
<dbReference type="PANTHER" id="PTHR10277">
    <property type="entry name" value="HOMOCITRATE SYNTHASE-RELATED"/>
    <property type="match status" value="1"/>
</dbReference>
<dbReference type="PROSITE" id="PS50991">
    <property type="entry name" value="PYR_CT"/>
    <property type="match status" value="1"/>
</dbReference>
<comment type="catalytic activity">
    <reaction evidence="12">
        <text>3-methyl-2-oxobutanoate + acetyl-CoA + H2O = (2S)-2-isopropylmalate + CoA + H(+)</text>
        <dbReference type="Rhea" id="RHEA:21524"/>
        <dbReference type="ChEBI" id="CHEBI:1178"/>
        <dbReference type="ChEBI" id="CHEBI:11851"/>
        <dbReference type="ChEBI" id="CHEBI:15377"/>
        <dbReference type="ChEBI" id="CHEBI:15378"/>
        <dbReference type="ChEBI" id="CHEBI:57287"/>
        <dbReference type="ChEBI" id="CHEBI:57288"/>
        <dbReference type="EC" id="2.3.3.13"/>
    </reaction>
</comment>
<dbReference type="NCBIfam" id="TIGR00973">
    <property type="entry name" value="leuA_bact"/>
    <property type="match status" value="1"/>
</dbReference>
<protein>
    <recommendedName>
        <fullName evidence="4 12">2-isopropylmalate synthase</fullName>
        <ecNumber evidence="3 12">2.3.3.13</ecNumber>
    </recommendedName>
    <alternativeName>
        <fullName evidence="11 12">Alpha-IPM synthase</fullName>
    </alternativeName>
    <alternativeName>
        <fullName evidence="12">Alpha-isopropylmalate synthase</fullName>
    </alternativeName>
</protein>
<dbReference type="PROSITE" id="PS00816">
    <property type="entry name" value="AIPM_HOMOCIT_SYNTH_2"/>
    <property type="match status" value="1"/>
</dbReference>
<comment type="function">
    <text evidence="12">Catalyzes the condensation of the acetyl group of acetyl-CoA with 3-methyl-2-oxobutanoate (2-ketoisovalerate) to form 3-carboxy-3-hydroxy-4-methylpentanoate (2-isopropylmalate).</text>
</comment>
<keyword evidence="6 12" id="KW-0028">Amino-acid biosynthesis</keyword>
<feature type="domain" description="Pyruvate carboxyltransferase" evidence="13">
    <location>
        <begin position="5"/>
        <end position="267"/>
    </location>
</feature>
<dbReference type="FunFam" id="3.20.20.70:FF:000010">
    <property type="entry name" value="2-isopropylmalate synthase"/>
    <property type="match status" value="1"/>
</dbReference>
<dbReference type="Pfam" id="PF08502">
    <property type="entry name" value="LeuA_dimer"/>
    <property type="match status" value="1"/>
</dbReference>
<dbReference type="SMART" id="SM00917">
    <property type="entry name" value="LeuA_dimer"/>
    <property type="match status" value="1"/>
</dbReference>
<dbReference type="FunFam" id="1.10.238.260:FF:000001">
    <property type="entry name" value="2-isopropylmalate synthase"/>
    <property type="match status" value="1"/>
</dbReference>
<dbReference type="EC" id="2.3.3.13" evidence="3 12"/>
<evidence type="ECO:0000256" key="9">
    <source>
        <dbReference type="ARBA" id="ARBA00023211"/>
    </source>
</evidence>
<keyword evidence="8 12" id="KW-0479">Metal-binding</keyword>
<evidence type="ECO:0000256" key="7">
    <source>
        <dbReference type="ARBA" id="ARBA00022679"/>
    </source>
</evidence>
<comment type="subunit">
    <text evidence="12">Homodimer.</text>
</comment>
<sequence>MKDPLIIFDTTLRDGEQSPGASMTKEEKLRIARQLERMRVDVIEAGFAAASPGDFEAVRAVAEAIKESTVCSLARANAADIERAAEAIRPAKRQRIHTFIATSPIHMEKKLRMTPDEVVAQAVEAVRLARRFTDDVEFSAEDAGRSELDFLCRIFEAVIEAGATTLNVPDTVGYTLPHEYAEKIRRLIERVPNSDKVIWSVHCHNDLGLAVANSLAAVLAGARQVECTINGLGERAGNAALEEIVMAVRTRQDAFPCDTRIDTTQIVPTSKLVSTITGFPVQPNKAIVGANAFAHESGIHQDGVLKHRETYEIMRAEDVGWTANKIVLGKHSGRRAFRARLEELGIEIGSEEQLNQAFARFKELADKKHEIFDEDLFALMAEEPAPNEAERIRLVSAVIHSETGEAPHAKLTLAIDGKEYVIESDGSGPVDAAFKAIEALVHSGAELVLYSVNAITQGTDAQGEVTVRLSKGGRIVNGLGADTDIIVASIKAYLNALNKLSHDAVRINPQL</sequence>
<dbReference type="Pfam" id="PF22617">
    <property type="entry name" value="HCS_D2"/>
    <property type="match status" value="1"/>
</dbReference>
<dbReference type="InterPro" id="IPR054691">
    <property type="entry name" value="LeuA/HCS_post-cat"/>
</dbReference>
<keyword evidence="12" id="KW-0963">Cytoplasm</keyword>
<dbReference type="NCBIfam" id="NF002087">
    <property type="entry name" value="PRK00915.1-4"/>
    <property type="match status" value="1"/>
</dbReference>
<comment type="similarity">
    <text evidence="2 12">Belongs to the alpha-IPM synthase/homocitrate synthase family. LeuA type 1 subfamily.</text>
</comment>
<evidence type="ECO:0000313" key="14">
    <source>
        <dbReference type="EMBL" id="CUB07540.1"/>
    </source>
</evidence>
<dbReference type="PROSITE" id="PS00815">
    <property type="entry name" value="AIPM_HOMOCIT_SYNTH_1"/>
    <property type="match status" value="1"/>
</dbReference>
<evidence type="ECO:0000256" key="3">
    <source>
        <dbReference type="ARBA" id="ARBA00012973"/>
    </source>
</evidence>
<evidence type="ECO:0000256" key="10">
    <source>
        <dbReference type="ARBA" id="ARBA00023304"/>
    </source>
</evidence>
<keyword evidence="15" id="KW-1185">Reference proteome</keyword>
<name>A0A0K6IWQ0_9PROT</name>
<proteinExistence type="inferred from homology"/>
<dbReference type="Proteomes" id="UP000182108">
    <property type="component" value="Unassembled WGS sequence"/>
</dbReference>
<keyword evidence="10 12" id="KW-0100">Branched-chain amino acid biosynthesis</keyword>
<dbReference type="OrthoDB" id="9803573at2"/>
<dbReference type="SUPFAM" id="SSF110921">
    <property type="entry name" value="2-isopropylmalate synthase LeuA, allosteric (dimerisation) domain"/>
    <property type="match status" value="1"/>
</dbReference>
<evidence type="ECO:0000259" key="13">
    <source>
        <dbReference type="PROSITE" id="PS50991"/>
    </source>
</evidence>
<dbReference type="CDD" id="cd07940">
    <property type="entry name" value="DRE_TIM_IPMS"/>
    <property type="match status" value="1"/>
</dbReference>
<evidence type="ECO:0000256" key="2">
    <source>
        <dbReference type="ARBA" id="ARBA00009396"/>
    </source>
</evidence>
<dbReference type="EMBL" id="CYHH01000008">
    <property type="protein sequence ID" value="CUB07540.1"/>
    <property type="molecule type" value="Genomic_DNA"/>
</dbReference>
<dbReference type="InterPro" id="IPR005671">
    <property type="entry name" value="LeuA_bact_synth"/>
</dbReference>
<keyword evidence="7 12" id="KW-0808">Transferase</keyword>
<evidence type="ECO:0000256" key="11">
    <source>
        <dbReference type="ARBA" id="ARBA00029993"/>
    </source>
</evidence>
<evidence type="ECO:0000313" key="15">
    <source>
        <dbReference type="Proteomes" id="UP000182108"/>
    </source>
</evidence>
<dbReference type="InterPro" id="IPR050073">
    <property type="entry name" value="2-IPM_HCS-like"/>
</dbReference>
<evidence type="ECO:0000256" key="8">
    <source>
        <dbReference type="ARBA" id="ARBA00022723"/>
    </source>
</evidence>
<dbReference type="Gene3D" id="3.20.20.70">
    <property type="entry name" value="Aldolase class I"/>
    <property type="match status" value="1"/>
</dbReference>